<dbReference type="Gramene" id="C.cajan_06542.t">
    <property type="protein sequence ID" value="C.cajan_06542.t"/>
    <property type="gene ID" value="C.cajan_06542"/>
</dbReference>
<evidence type="ECO:0000313" key="1">
    <source>
        <dbReference type="EMBL" id="KYP74062.1"/>
    </source>
</evidence>
<proteinExistence type="predicted"/>
<organism evidence="1 2">
    <name type="scientific">Cajanus cajan</name>
    <name type="common">Pigeon pea</name>
    <name type="synonym">Cajanus indicus</name>
    <dbReference type="NCBI Taxonomy" id="3821"/>
    <lineage>
        <taxon>Eukaryota</taxon>
        <taxon>Viridiplantae</taxon>
        <taxon>Streptophyta</taxon>
        <taxon>Embryophyta</taxon>
        <taxon>Tracheophyta</taxon>
        <taxon>Spermatophyta</taxon>
        <taxon>Magnoliopsida</taxon>
        <taxon>eudicotyledons</taxon>
        <taxon>Gunneridae</taxon>
        <taxon>Pentapetalae</taxon>
        <taxon>rosids</taxon>
        <taxon>fabids</taxon>
        <taxon>Fabales</taxon>
        <taxon>Fabaceae</taxon>
        <taxon>Papilionoideae</taxon>
        <taxon>50 kb inversion clade</taxon>
        <taxon>NPAAA clade</taxon>
        <taxon>indigoferoid/millettioid clade</taxon>
        <taxon>Phaseoleae</taxon>
        <taxon>Cajanus</taxon>
    </lineage>
</organism>
<accession>A0A151U412</accession>
<name>A0A151U412_CAJCA</name>
<dbReference type="InterPro" id="IPR052035">
    <property type="entry name" value="ZnF_BED_domain_contain"/>
</dbReference>
<protein>
    <submittedName>
        <fullName evidence="1">Uncharacterized protein</fullName>
    </submittedName>
</protein>
<dbReference type="PANTHER" id="PTHR46481:SF8">
    <property type="entry name" value="ZINC FINGER BED DOMAIN-CONTAINING PROTEIN RICESLEEPER 1-LIKE"/>
    <property type="match status" value="1"/>
</dbReference>
<dbReference type="AlphaFoldDB" id="A0A151U412"/>
<gene>
    <name evidence="1" type="ORF">KK1_006730</name>
</gene>
<dbReference type="EMBL" id="CM003604">
    <property type="protein sequence ID" value="KYP74062.1"/>
    <property type="molecule type" value="Genomic_DNA"/>
</dbReference>
<dbReference type="PANTHER" id="PTHR46481">
    <property type="entry name" value="ZINC FINGER BED DOMAIN-CONTAINING PROTEIN 4"/>
    <property type="match status" value="1"/>
</dbReference>
<sequence>SRLFTITINNASSNNVTITFLKGRIKEWNIHPLKGEHMHVTYCPYILNLVVNDGYKKCKLYQIMLEISLQFHKAFKRLGEKCFEHVMLNSGVPNNEDWNNKRYIIRFLKIFFKNITQKVSRTCYVTSQYFIEHYMILLEFQKWLESFDK</sequence>
<reference evidence="1 2" key="1">
    <citation type="journal article" date="2012" name="Nat. Biotechnol.">
        <title>Draft genome sequence of pigeonpea (Cajanus cajan), an orphan legume crop of resource-poor farmers.</title>
        <authorList>
            <person name="Varshney R.K."/>
            <person name="Chen W."/>
            <person name="Li Y."/>
            <person name="Bharti A.K."/>
            <person name="Saxena R.K."/>
            <person name="Schlueter J.A."/>
            <person name="Donoghue M.T."/>
            <person name="Azam S."/>
            <person name="Fan G."/>
            <person name="Whaley A.M."/>
            <person name="Farmer A.D."/>
            <person name="Sheridan J."/>
            <person name="Iwata A."/>
            <person name="Tuteja R."/>
            <person name="Penmetsa R.V."/>
            <person name="Wu W."/>
            <person name="Upadhyaya H.D."/>
            <person name="Yang S.P."/>
            <person name="Shah T."/>
            <person name="Saxena K.B."/>
            <person name="Michael T."/>
            <person name="McCombie W.R."/>
            <person name="Yang B."/>
            <person name="Zhang G."/>
            <person name="Yang H."/>
            <person name="Wang J."/>
            <person name="Spillane C."/>
            <person name="Cook D.R."/>
            <person name="May G.D."/>
            <person name="Xu X."/>
            <person name="Jackson S.A."/>
        </authorList>
    </citation>
    <scope>NUCLEOTIDE SEQUENCE [LARGE SCALE GENOMIC DNA]</scope>
    <source>
        <strain evidence="2">cv. Asha</strain>
    </source>
</reference>
<evidence type="ECO:0000313" key="2">
    <source>
        <dbReference type="Proteomes" id="UP000075243"/>
    </source>
</evidence>
<dbReference type="Proteomes" id="UP000075243">
    <property type="component" value="Chromosome 2"/>
</dbReference>
<feature type="non-terminal residue" evidence="1">
    <location>
        <position position="1"/>
    </location>
</feature>
<keyword evidence="2" id="KW-1185">Reference proteome</keyword>